<keyword evidence="3" id="KW-0804">Transcription</keyword>
<feature type="domain" description="HTH araC/xylS-type" evidence="4">
    <location>
        <begin position="161"/>
        <end position="260"/>
    </location>
</feature>
<dbReference type="RefSeq" id="WP_155317691.1">
    <property type="nucleotide sequence ID" value="NZ_AP021874.1"/>
</dbReference>
<dbReference type="AlphaFoldDB" id="A0A5K7YMR9"/>
<dbReference type="EMBL" id="AP021874">
    <property type="protein sequence ID" value="BBO69675.1"/>
    <property type="molecule type" value="Genomic_DNA"/>
</dbReference>
<dbReference type="PANTHER" id="PTHR43280">
    <property type="entry name" value="ARAC-FAMILY TRANSCRIPTIONAL REGULATOR"/>
    <property type="match status" value="1"/>
</dbReference>
<evidence type="ECO:0000256" key="3">
    <source>
        <dbReference type="ARBA" id="ARBA00023163"/>
    </source>
</evidence>
<evidence type="ECO:0000313" key="5">
    <source>
        <dbReference type="EMBL" id="BBO69675.1"/>
    </source>
</evidence>
<dbReference type="PROSITE" id="PS01124">
    <property type="entry name" value="HTH_ARAC_FAMILY_2"/>
    <property type="match status" value="1"/>
</dbReference>
<evidence type="ECO:0000256" key="1">
    <source>
        <dbReference type="ARBA" id="ARBA00023015"/>
    </source>
</evidence>
<evidence type="ECO:0000313" key="6">
    <source>
        <dbReference type="Proteomes" id="UP000427906"/>
    </source>
</evidence>
<dbReference type="GO" id="GO:0003700">
    <property type="term" value="F:DNA-binding transcription factor activity"/>
    <property type="evidence" value="ECO:0007669"/>
    <property type="project" value="InterPro"/>
</dbReference>
<dbReference type="InterPro" id="IPR018060">
    <property type="entry name" value="HTH_AraC"/>
</dbReference>
<dbReference type="InterPro" id="IPR037923">
    <property type="entry name" value="HTH-like"/>
</dbReference>
<dbReference type="GO" id="GO:0043565">
    <property type="term" value="F:sequence-specific DNA binding"/>
    <property type="evidence" value="ECO:0007669"/>
    <property type="project" value="InterPro"/>
</dbReference>
<name>A0A5K7YMR9_9BACT</name>
<dbReference type="SUPFAM" id="SSF46689">
    <property type="entry name" value="Homeodomain-like"/>
    <property type="match status" value="1"/>
</dbReference>
<dbReference type="SUPFAM" id="SSF51215">
    <property type="entry name" value="Regulatory protein AraC"/>
    <property type="match status" value="1"/>
</dbReference>
<dbReference type="InterPro" id="IPR009057">
    <property type="entry name" value="Homeodomain-like_sf"/>
</dbReference>
<accession>A0A5K7YMR9</accession>
<dbReference type="Gene3D" id="1.10.10.60">
    <property type="entry name" value="Homeodomain-like"/>
    <property type="match status" value="2"/>
</dbReference>
<dbReference type="KEGG" id="dalk:DSCA_36050"/>
<dbReference type="InterPro" id="IPR020449">
    <property type="entry name" value="Tscrpt_reg_AraC-type_HTH"/>
</dbReference>
<proteinExistence type="predicted"/>
<dbReference type="SMART" id="SM00342">
    <property type="entry name" value="HTH_ARAC"/>
    <property type="match status" value="1"/>
</dbReference>
<evidence type="ECO:0000259" key="4">
    <source>
        <dbReference type="PROSITE" id="PS01124"/>
    </source>
</evidence>
<dbReference type="PANTHER" id="PTHR43280:SF2">
    <property type="entry name" value="HTH-TYPE TRANSCRIPTIONAL REGULATOR EXSA"/>
    <property type="match status" value="1"/>
</dbReference>
<sequence length="278" mass="31695">MIDRSVHSAGIVDPDLLCMRPVGLRTFDSDFLAITISGEALFIFKEKGLSSVIKQISMVYVPKGKQHLYDPRDRKTWRNYWVLFRHDAVENGFKNLLPTPGVTRLNDFGPLENHWNQLVLCTLENNESADEHAFCLLHNILYEISRQAVTSDLNKKSSSVQYALDAMHNNLREAELNFENIAAGHGICVNTLRKKFKRETNVSLHQYFIGLKINAAKIMLSNLSYHIFDIAGFLGFEDPYYFSRLFKSKTGVSPKKYRESLKKGVDSNASMLRSPPFG</sequence>
<dbReference type="Proteomes" id="UP000427906">
    <property type="component" value="Chromosome"/>
</dbReference>
<protein>
    <submittedName>
        <fullName evidence="5">DNA-binding transcriptional regulator AraC</fullName>
    </submittedName>
</protein>
<keyword evidence="2 5" id="KW-0238">DNA-binding</keyword>
<keyword evidence="1" id="KW-0805">Transcription regulation</keyword>
<dbReference type="Pfam" id="PF12833">
    <property type="entry name" value="HTH_18"/>
    <property type="match status" value="1"/>
</dbReference>
<dbReference type="PRINTS" id="PR00032">
    <property type="entry name" value="HTHARAC"/>
</dbReference>
<organism evidence="5 6">
    <name type="scientific">Desulfosarcina alkanivorans</name>
    <dbReference type="NCBI Taxonomy" id="571177"/>
    <lineage>
        <taxon>Bacteria</taxon>
        <taxon>Pseudomonadati</taxon>
        <taxon>Thermodesulfobacteriota</taxon>
        <taxon>Desulfobacteria</taxon>
        <taxon>Desulfobacterales</taxon>
        <taxon>Desulfosarcinaceae</taxon>
        <taxon>Desulfosarcina</taxon>
    </lineage>
</organism>
<gene>
    <name evidence="5" type="ORF">DSCA_36050</name>
</gene>
<keyword evidence="6" id="KW-1185">Reference proteome</keyword>
<reference evidence="5 6" key="1">
    <citation type="submission" date="2019-11" db="EMBL/GenBank/DDBJ databases">
        <title>Comparative genomics of hydrocarbon-degrading Desulfosarcina strains.</title>
        <authorList>
            <person name="Watanabe M."/>
            <person name="Kojima H."/>
            <person name="Fukui M."/>
        </authorList>
    </citation>
    <scope>NUCLEOTIDE SEQUENCE [LARGE SCALE GENOMIC DNA]</scope>
    <source>
        <strain evidence="5 6">PL12</strain>
    </source>
</reference>
<evidence type="ECO:0000256" key="2">
    <source>
        <dbReference type="ARBA" id="ARBA00023125"/>
    </source>
</evidence>
<dbReference type="OrthoDB" id="9814125at2"/>